<sequence>MGFMGYRCEYEPGYKQMHVGDEANFLPCVIPNCKNKCHLKYAAFDAFMQLRHLANYLIRNTVF</sequence>
<gene>
    <name evidence="1" type="primary">OJ1125_C04.3</name>
</gene>
<name>Q5QLU6_ORYSJ</name>
<organism evidence="1">
    <name type="scientific">Oryza sativa subsp. japonica</name>
    <name type="common">Rice</name>
    <dbReference type="NCBI Taxonomy" id="39947"/>
    <lineage>
        <taxon>Eukaryota</taxon>
        <taxon>Viridiplantae</taxon>
        <taxon>Streptophyta</taxon>
        <taxon>Embryophyta</taxon>
        <taxon>Tracheophyta</taxon>
        <taxon>Spermatophyta</taxon>
        <taxon>Magnoliopsida</taxon>
        <taxon>Liliopsida</taxon>
        <taxon>Poales</taxon>
        <taxon>Poaceae</taxon>
        <taxon>BOP clade</taxon>
        <taxon>Oryzoideae</taxon>
        <taxon>Oryzeae</taxon>
        <taxon>Oryzinae</taxon>
        <taxon>Oryza</taxon>
        <taxon>Oryza sativa</taxon>
    </lineage>
</organism>
<dbReference type="EMBL" id="AP003706">
    <property type="protein sequence ID" value="BAD73606.1"/>
    <property type="molecule type" value="Genomic_DNA"/>
</dbReference>
<accession>Q5QLU6</accession>
<dbReference type="AlphaFoldDB" id="Q5QLU6"/>
<protein>
    <submittedName>
        <fullName evidence="1">Uncharacterized protein</fullName>
    </submittedName>
</protein>
<evidence type="ECO:0000313" key="1">
    <source>
        <dbReference type="EMBL" id="BAD73606.1"/>
    </source>
</evidence>
<dbReference type="Proteomes" id="UP000817658">
    <property type="component" value="Chromosome 1"/>
</dbReference>
<reference evidence="1" key="1">
    <citation type="journal article" date="2002" name="Nature">
        <title>The genome sequence and structure of rice chromosome 1.</title>
        <authorList>
            <person name="Sasaki T."/>
            <person name="Matsumoto T."/>
            <person name="Yamamoto K."/>
            <person name="Sakata K."/>
            <person name="Baba T."/>
            <person name="Katayose Y."/>
            <person name="Wu J."/>
            <person name="Niimura Y."/>
            <person name="Cheng Z."/>
            <person name="Nagamura Y."/>
            <person name="Antonio B.A."/>
            <person name="Kanamori H."/>
            <person name="Hosokawa S."/>
            <person name="Masukawa M."/>
            <person name="Arikawa K."/>
            <person name="Chiden Y."/>
            <person name="Hayashi M."/>
            <person name="Okamoto M."/>
            <person name="Ando T."/>
            <person name="Aoki H."/>
            <person name="Arita K."/>
            <person name="Hamada M."/>
            <person name="Harada C."/>
            <person name="Hijishita S."/>
            <person name="Honda M."/>
            <person name="Ichikawa Y."/>
            <person name="Idonuma A."/>
            <person name="Iijima M."/>
            <person name="Ikeda M."/>
            <person name="Ikeno M."/>
            <person name="Itoh S."/>
            <person name="Itoh T."/>
            <person name="Itoh Y."/>
            <person name="Itoh Y."/>
            <person name="Iwabuchi A."/>
            <person name="Kamiya K."/>
            <person name="Karasawa W."/>
            <person name="Katagiri S."/>
            <person name="Kikuta A."/>
            <person name="Kobayashi N."/>
            <person name="Kono I."/>
            <person name="Machita K."/>
            <person name="Maehara T."/>
            <person name="Mizuno H."/>
            <person name="Mizubayashi T."/>
            <person name="Mukai Y."/>
            <person name="Nagasaki H."/>
            <person name="Nakashima M."/>
            <person name="Nakama Y."/>
            <person name="Nakamichi Y."/>
            <person name="Nakamura M."/>
            <person name="Namiki N."/>
            <person name="Negishi M."/>
            <person name="Ohta I."/>
            <person name="Ono N."/>
            <person name="Saji S."/>
            <person name="Sakai K."/>
            <person name="Shibata M."/>
            <person name="Shimokawa T."/>
            <person name="Shomura A."/>
            <person name="Song J."/>
            <person name="Takazaki Y."/>
            <person name="Terasawa K."/>
            <person name="Tsuji K."/>
            <person name="Waki K."/>
            <person name="Yamagata H."/>
            <person name="Yamane H."/>
            <person name="Yoshiki S."/>
            <person name="Yoshihara R."/>
            <person name="Yukawa K."/>
            <person name="Zhong H."/>
            <person name="Iwama H."/>
            <person name="Endo T."/>
            <person name="Ito H."/>
            <person name="Hahn J.H."/>
            <person name="Kim H.I."/>
            <person name="Eun M.Y."/>
            <person name="Yano M."/>
            <person name="Jiang J."/>
            <person name="Gojobori T."/>
        </authorList>
    </citation>
    <scope>NUCLEOTIDE SEQUENCE [LARGE SCALE GENOMIC DNA]</scope>
</reference>
<proteinExistence type="predicted"/>